<dbReference type="InterPro" id="IPR036641">
    <property type="entry name" value="HPT_dom_sf"/>
</dbReference>
<keyword evidence="19" id="KW-0808">Transferase</keyword>
<evidence type="ECO:0000256" key="4">
    <source>
        <dbReference type="ARBA" id="ARBA00022475"/>
    </source>
</evidence>
<feature type="transmembrane region" description="Helical" evidence="15">
    <location>
        <begin position="176"/>
        <end position="197"/>
    </location>
</feature>
<dbReference type="EMBL" id="CP015772">
    <property type="protein sequence ID" value="ANH83867.1"/>
    <property type="molecule type" value="Genomic_DNA"/>
</dbReference>
<dbReference type="Gene3D" id="3.40.50.2300">
    <property type="match status" value="1"/>
</dbReference>
<dbReference type="Pfam" id="PF02518">
    <property type="entry name" value="HATPase_c"/>
    <property type="match status" value="1"/>
</dbReference>
<dbReference type="InterPro" id="IPR011006">
    <property type="entry name" value="CheY-like_superfamily"/>
</dbReference>
<dbReference type="Proteomes" id="UP000077667">
    <property type="component" value="Chromosome"/>
</dbReference>
<keyword evidence="19" id="KW-0418">Kinase</keyword>
<dbReference type="InterPro" id="IPR005467">
    <property type="entry name" value="His_kinase_dom"/>
</dbReference>
<dbReference type="KEGG" id="nia:A8C56_11245"/>
<feature type="domain" description="HPt" evidence="18">
    <location>
        <begin position="628"/>
        <end position="719"/>
    </location>
</feature>
<evidence type="ECO:0000259" key="17">
    <source>
        <dbReference type="PROSITE" id="PS50110"/>
    </source>
</evidence>
<dbReference type="PANTHER" id="PTHR45339">
    <property type="entry name" value="HYBRID SIGNAL TRANSDUCTION HISTIDINE KINASE J"/>
    <property type="match status" value="1"/>
</dbReference>
<dbReference type="PANTHER" id="PTHR45339:SF1">
    <property type="entry name" value="HYBRID SIGNAL TRANSDUCTION HISTIDINE KINASE J"/>
    <property type="match status" value="1"/>
</dbReference>
<evidence type="ECO:0000256" key="3">
    <source>
        <dbReference type="ARBA" id="ARBA00012438"/>
    </source>
</evidence>
<dbReference type="EC" id="2.7.13.3" evidence="3"/>
<dbReference type="PROSITE" id="PS50109">
    <property type="entry name" value="HIS_KIN"/>
    <property type="match status" value="1"/>
</dbReference>
<dbReference type="GO" id="GO:0005886">
    <property type="term" value="C:plasma membrane"/>
    <property type="evidence" value="ECO:0007669"/>
    <property type="project" value="UniProtKB-SubCell"/>
</dbReference>
<evidence type="ECO:0000256" key="2">
    <source>
        <dbReference type="ARBA" id="ARBA00004651"/>
    </source>
</evidence>
<keyword evidence="4" id="KW-1003">Cell membrane</keyword>
<dbReference type="SUPFAM" id="SSF47384">
    <property type="entry name" value="Homodimeric domain of signal transducing histidine kinase"/>
    <property type="match status" value="1"/>
</dbReference>
<dbReference type="SMART" id="SM00448">
    <property type="entry name" value="REC"/>
    <property type="match status" value="1"/>
</dbReference>
<evidence type="ECO:0000256" key="11">
    <source>
        <dbReference type="ARBA" id="ARBA00023136"/>
    </source>
</evidence>
<evidence type="ECO:0000256" key="13">
    <source>
        <dbReference type="PROSITE-ProRule" id="PRU00169"/>
    </source>
</evidence>
<dbReference type="Gene3D" id="1.20.120.160">
    <property type="entry name" value="HPT domain"/>
    <property type="match status" value="1"/>
</dbReference>
<evidence type="ECO:0000256" key="14">
    <source>
        <dbReference type="SAM" id="Coils"/>
    </source>
</evidence>
<name>A0A1A9I864_9BACT</name>
<dbReference type="SUPFAM" id="SSF52172">
    <property type="entry name" value="CheY-like"/>
    <property type="match status" value="1"/>
</dbReference>
<dbReference type="Gene3D" id="3.30.565.10">
    <property type="entry name" value="Histidine kinase-like ATPase, C-terminal domain"/>
    <property type="match status" value="1"/>
</dbReference>
<evidence type="ECO:0000256" key="6">
    <source>
        <dbReference type="ARBA" id="ARBA00022692"/>
    </source>
</evidence>
<dbReference type="PROSITE" id="PS50110">
    <property type="entry name" value="RESPONSE_REGULATORY"/>
    <property type="match status" value="1"/>
</dbReference>
<feature type="modified residue" description="4-aspartylphosphate" evidence="13">
    <location>
        <position position="525"/>
    </location>
</feature>
<dbReference type="SMART" id="SM00388">
    <property type="entry name" value="HisKA"/>
    <property type="match status" value="1"/>
</dbReference>
<keyword evidence="11 15" id="KW-0472">Membrane</keyword>
<keyword evidence="7" id="KW-0547">Nucleotide-binding</keyword>
<dbReference type="InterPro" id="IPR036097">
    <property type="entry name" value="HisK_dim/P_sf"/>
</dbReference>
<evidence type="ECO:0000256" key="8">
    <source>
        <dbReference type="ARBA" id="ARBA00022840"/>
    </source>
</evidence>
<keyword evidence="6 15" id="KW-0812">Transmembrane</keyword>
<dbReference type="InterPro" id="IPR003661">
    <property type="entry name" value="HisK_dim/P_dom"/>
</dbReference>
<proteinExistence type="predicted"/>
<gene>
    <name evidence="19" type="ORF">A8C56_11245</name>
</gene>
<keyword evidence="14" id="KW-0175">Coiled coil</keyword>
<keyword evidence="8" id="KW-0067">ATP-binding</keyword>
<dbReference type="InterPro" id="IPR003594">
    <property type="entry name" value="HATPase_dom"/>
</dbReference>
<dbReference type="InterPro" id="IPR004358">
    <property type="entry name" value="Sig_transdc_His_kin-like_C"/>
</dbReference>
<dbReference type="SMART" id="SM00387">
    <property type="entry name" value="HATPase_c"/>
    <property type="match status" value="1"/>
</dbReference>
<dbReference type="CDD" id="cd17546">
    <property type="entry name" value="REC_hyHK_CKI1_RcsC-like"/>
    <property type="match status" value="1"/>
</dbReference>
<evidence type="ECO:0000256" key="12">
    <source>
        <dbReference type="PROSITE-ProRule" id="PRU00110"/>
    </source>
</evidence>
<evidence type="ECO:0000256" key="5">
    <source>
        <dbReference type="ARBA" id="ARBA00022553"/>
    </source>
</evidence>
<dbReference type="AlphaFoldDB" id="A0A1A9I864"/>
<keyword evidence="10" id="KW-0902">Two-component regulatory system</keyword>
<dbReference type="SUPFAM" id="SSF47226">
    <property type="entry name" value="Histidine-containing phosphotransfer domain, HPT domain"/>
    <property type="match status" value="1"/>
</dbReference>
<dbReference type="InterPro" id="IPR036890">
    <property type="entry name" value="HATPase_C_sf"/>
</dbReference>
<evidence type="ECO:0000259" key="16">
    <source>
        <dbReference type="PROSITE" id="PS50109"/>
    </source>
</evidence>
<organism evidence="19 20">
    <name type="scientific">Niabella ginsenosidivorans</name>
    <dbReference type="NCBI Taxonomy" id="1176587"/>
    <lineage>
        <taxon>Bacteria</taxon>
        <taxon>Pseudomonadati</taxon>
        <taxon>Bacteroidota</taxon>
        <taxon>Chitinophagia</taxon>
        <taxon>Chitinophagales</taxon>
        <taxon>Chitinophagaceae</taxon>
        <taxon>Niabella</taxon>
    </lineage>
</organism>
<comment type="subcellular location">
    <subcellularLocation>
        <location evidence="2">Cell membrane</location>
        <topology evidence="2">Multi-pass membrane protein</topology>
    </subcellularLocation>
</comment>
<keyword evidence="5 13" id="KW-0597">Phosphoprotein</keyword>
<dbReference type="STRING" id="1176587.A8C56_11245"/>
<dbReference type="GO" id="GO:0000155">
    <property type="term" value="F:phosphorelay sensor kinase activity"/>
    <property type="evidence" value="ECO:0007669"/>
    <property type="project" value="InterPro"/>
</dbReference>
<keyword evidence="20" id="KW-1185">Reference proteome</keyword>
<dbReference type="Pfam" id="PF00072">
    <property type="entry name" value="Response_reg"/>
    <property type="match status" value="1"/>
</dbReference>
<accession>A0A1A9I864</accession>
<feature type="modified residue" description="Phosphohistidine" evidence="12">
    <location>
        <position position="667"/>
    </location>
</feature>
<dbReference type="PROSITE" id="PS50894">
    <property type="entry name" value="HPT"/>
    <property type="match status" value="1"/>
</dbReference>
<dbReference type="InterPro" id="IPR001789">
    <property type="entry name" value="Sig_transdc_resp-reg_receiver"/>
</dbReference>
<protein>
    <recommendedName>
        <fullName evidence="3">histidine kinase</fullName>
        <ecNumber evidence="3">2.7.13.3</ecNumber>
    </recommendedName>
</protein>
<evidence type="ECO:0000256" key="9">
    <source>
        <dbReference type="ARBA" id="ARBA00022989"/>
    </source>
</evidence>
<dbReference type="Gene3D" id="1.10.287.130">
    <property type="match status" value="1"/>
</dbReference>
<comment type="catalytic activity">
    <reaction evidence="1">
        <text>ATP + protein L-histidine = ADP + protein N-phospho-L-histidine.</text>
        <dbReference type="EC" id="2.7.13.3"/>
    </reaction>
</comment>
<reference evidence="19 20" key="1">
    <citation type="submission" date="2016-05" db="EMBL/GenBank/DDBJ databases">
        <title>Niabella ginsenosidivorans BS26 whole genome sequencing.</title>
        <authorList>
            <person name="Im W.T."/>
            <person name="Siddiqi M.Z."/>
        </authorList>
    </citation>
    <scope>NUCLEOTIDE SEQUENCE [LARGE SCALE GENOMIC DNA]</scope>
    <source>
        <strain evidence="19 20">BS26</strain>
    </source>
</reference>
<dbReference type="Pfam" id="PF00512">
    <property type="entry name" value="HisKA"/>
    <property type="match status" value="1"/>
</dbReference>
<dbReference type="CDD" id="cd16922">
    <property type="entry name" value="HATPase_EvgS-ArcB-TorS-like"/>
    <property type="match status" value="1"/>
</dbReference>
<dbReference type="InterPro" id="IPR008207">
    <property type="entry name" value="Sig_transdc_His_kin_Hpt_dom"/>
</dbReference>
<dbReference type="PRINTS" id="PR00344">
    <property type="entry name" value="BCTRLSENSOR"/>
</dbReference>
<dbReference type="FunFam" id="3.30.565.10:FF:000010">
    <property type="entry name" value="Sensor histidine kinase RcsC"/>
    <property type="match status" value="1"/>
</dbReference>
<evidence type="ECO:0000313" key="20">
    <source>
        <dbReference type="Proteomes" id="UP000077667"/>
    </source>
</evidence>
<evidence type="ECO:0000256" key="15">
    <source>
        <dbReference type="SAM" id="Phobius"/>
    </source>
</evidence>
<feature type="coiled-coil region" evidence="14">
    <location>
        <begin position="36"/>
        <end position="63"/>
    </location>
</feature>
<feature type="domain" description="Response regulatory" evidence="17">
    <location>
        <begin position="476"/>
        <end position="591"/>
    </location>
</feature>
<evidence type="ECO:0000313" key="19">
    <source>
        <dbReference type="EMBL" id="ANH83867.1"/>
    </source>
</evidence>
<sequence length="725" mass="81477">MVAAFITAITVIVFLQFNSSRSINELINGNEDLMSLLKVKTELQQIQKNVEQLETEAKSIVIRGADLQDGRFRQQVNQINRSFEALDSFETDQTIGSGIQQLRQLVNRKISLNTEVLRTFSGDGKDSAEKMINNQEEQQLTDSIRILSNRIDERYQVKVTDLIRNADKSGVKAKTFGTILAILAAISALFVFGYISYKIIEQQRLIHQLNVSEMHARQLARVKENFLANMSHEIRTPLNAILGFTGLLKKEKASRQVADYTALIHKAGENLLQIVNNILDISKIEAGMMVVKAAPFEIRHTFSDIKAIYSRQCIEKGLDFIVAIDEEVPRFLLGDEARLIQVMVNLVGNAIKFTDKGFVHIEVAVVNKENEAVLLQFVVRDTGIGMTENETAAVFDRFQQSDGSITRKYGGTGLGLSIVKDLVHLMNGAIEVYSREQQGSSFTLQLPFKITTKGKEPVEEPFSDNIVHQRGLPAGKVLIVEDNELNRLLLQQLLKGWCIRFDTVSNGTEAITCLKTEKFDLVLMDIQMPGMDGYTATGIIRNELKNELPVIAMTADALPGQRERCIEAGMNDYIAKPIREQELKKIVFHYLEQEGGEAQLLSENELPVPAHSFQFLKLEYLSAISMGNSAYEKEVFEQFLELLPRELDRLDAAIQNGDFAAIRKTAHSLKTTVAVIGLDEETYPYLEALEQEEALSTIRSVFRSLQHTCNGALAEAKAYYSRRYL</sequence>
<evidence type="ECO:0000256" key="1">
    <source>
        <dbReference type="ARBA" id="ARBA00000085"/>
    </source>
</evidence>
<keyword evidence="9 15" id="KW-1133">Transmembrane helix</keyword>
<dbReference type="SUPFAM" id="SSF55874">
    <property type="entry name" value="ATPase domain of HSP90 chaperone/DNA topoisomerase II/histidine kinase"/>
    <property type="match status" value="1"/>
</dbReference>
<evidence type="ECO:0000256" key="7">
    <source>
        <dbReference type="ARBA" id="ARBA00022741"/>
    </source>
</evidence>
<feature type="domain" description="Histidine kinase" evidence="16">
    <location>
        <begin position="229"/>
        <end position="450"/>
    </location>
</feature>
<dbReference type="CDD" id="cd00082">
    <property type="entry name" value="HisKA"/>
    <property type="match status" value="1"/>
</dbReference>
<evidence type="ECO:0000256" key="10">
    <source>
        <dbReference type="ARBA" id="ARBA00023012"/>
    </source>
</evidence>
<dbReference type="GO" id="GO:0005524">
    <property type="term" value="F:ATP binding"/>
    <property type="evidence" value="ECO:0007669"/>
    <property type="project" value="UniProtKB-KW"/>
</dbReference>
<evidence type="ECO:0000259" key="18">
    <source>
        <dbReference type="PROSITE" id="PS50894"/>
    </source>
</evidence>